<dbReference type="PANTHER" id="PTHR34415">
    <property type="entry name" value="INTEGRASE CATALYTIC DOMAIN-CONTAINING PROTEIN"/>
    <property type="match status" value="1"/>
</dbReference>
<name>A0ABM4DB40_HYDVU</name>
<dbReference type="RefSeq" id="XP_065671577.1">
    <property type="nucleotide sequence ID" value="XM_065815505.1"/>
</dbReference>
<dbReference type="Proteomes" id="UP001652625">
    <property type="component" value="Chromosome 13"/>
</dbReference>
<accession>A0ABM4DB40</accession>
<evidence type="ECO:0000259" key="1">
    <source>
        <dbReference type="Pfam" id="PF25273"/>
    </source>
</evidence>
<dbReference type="Pfam" id="PF25273">
    <property type="entry name" value="DUF7869"/>
    <property type="match status" value="1"/>
</dbReference>
<dbReference type="PANTHER" id="PTHR34415:SF1">
    <property type="entry name" value="INTEGRASE CATALYTIC DOMAIN-CONTAINING PROTEIN"/>
    <property type="match status" value="1"/>
</dbReference>
<proteinExistence type="predicted"/>
<keyword evidence="2" id="KW-1185">Reference proteome</keyword>
<feature type="domain" description="DUF7869" evidence="1">
    <location>
        <begin position="153"/>
        <end position="278"/>
    </location>
</feature>
<reference evidence="3" key="1">
    <citation type="submission" date="2025-08" db="UniProtKB">
        <authorList>
            <consortium name="RefSeq"/>
        </authorList>
    </citation>
    <scope>IDENTIFICATION</scope>
</reference>
<evidence type="ECO:0000313" key="3">
    <source>
        <dbReference type="RefSeq" id="XP_065671577.1"/>
    </source>
</evidence>
<organism evidence="2 3">
    <name type="scientific">Hydra vulgaris</name>
    <name type="common">Hydra</name>
    <name type="synonym">Hydra attenuata</name>
    <dbReference type="NCBI Taxonomy" id="6087"/>
    <lineage>
        <taxon>Eukaryota</taxon>
        <taxon>Metazoa</taxon>
        <taxon>Cnidaria</taxon>
        <taxon>Hydrozoa</taxon>
        <taxon>Hydroidolina</taxon>
        <taxon>Anthoathecata</taxon>
        <taxon>Aplanulata</taxon>
        <taxon>Hydridae</taxon>
        <taxon>Hydra</taxon>
    </lineage>
</organism>
<evidence type="ECO:0000313" key="2">
    <source>
        <dbReference type="Proteomes" id="UP001652625"/>
    </source>
</evidence>
<dbReference type="InterPro" id="IPR057191">
    <property type="entry name" value="DUF7869"/>
</dbReference>
<dbReference type="GeneID" id="136089483"/>
<gene>
    <name evidence="3" type="primary">LOC136089483</name>
</gene>
<sequence>MFNDIYPDLQVSYKTYRKIFNSDFNISFGYPRTDTCLKCDEIKISIEKASKDLSNNPDSEQLKQALQKLQLERDVHQRKADTFYRRKREARLKASKDPNFEVITIDFNKNLSLPNITTNDFYYRRKLTFLSFNIHLLSSNEVFIYSYDETIAKKGADEVTSILFHFFMNHLSGEIKHLELFCDSCAGQNKNYTMIRFLDFLVNQRERFDSIKISFPERGHSYLECDKDMGLINCKAHASTPSDWHEIFRAARKNPSPYNVIEQNQDMVKNMTQFLKPVYKAGFPVPMRPLKEVMFSKKSLGVISHRDSWNGPILNTTILSNARRSNKAVNIGEPVRLYIKKIIISLAKYKDLQVLKKFTSAPEFYDSLEHDETNDDPLDDLSDD</sequence>
<protein>
    <submittedName>
        <fullName evidence="3">Uncharacterized protein LOC136089483</fullName>
    </submittedName>
</protein>